<dbReference type="AlphaFoldDB" id="A0A9Y2NF10"/>
<evidence type="ECO:0000256" key="1">
    <source>
        <dbReference type="ARBA" id="ARBA00023015"/>
    </source>
</evidence>
<evidence type="ECO:0000313" key="6">
    <source>
        <dbReference type="Proteomes" id="UP001239397"/>
    </source>
</evidence>
<keyword evidence="4" id="KW-0472">Membrane</keyword>
<feature type="region of interest" description="Disordered" evidence="3">
    <location>
        <begin position="57"/>
        <end position="122"/>
    </location>
</feature>
<keyword evidence="4" id="KW-1133">Transmembrane helix</keyword>
<keyword evidence="1" id="KW-0805">Transcription regulation</keyword>
<dbReference type="KEGG" id="amog:QRX60_05425"/>
<reference evidence="5 6" key="1">
    <citation type="submission" date="2023-06" db="EMBL/GenBank/DDBJ databases">
        <authorList>
            <person name="Oyuntsetseg B."/>
            <person name="Kim S.B."/>
        </authorList>
    </citation>
    <scope>NUCLEOTIDE SEQUENCE [LARGE SCALE GENOMIC DNA]</scope>
    <source>
        <strain evidence="5 6">4-36</strain>
    </source>
</reference>
<dbReference type="EMBL" id="CP127295">
    <property type="protein sequence ID" value="WIY03301.1"/>
    <property type="molecule type" value="Genomic_DNA"/>
</dbReference>
<protein>
    <recommendedName>
        <fullName evidence="7">Zinc-finger domain-containing protein</fullName>
    </recommendedName>
</protein>
<keyword evidence="2" id="KW-0804">Transcription</keyword>
<dbReference type="RefSeq" id="WP_285999697.1">
    <property type="nucleotide sequence ID" value="NZ_CP127295.1"/>
</dbReference>
<evidence type="ECO:0000256" key="2">
    <source>
        <dbReference type="ARBA" id="ARBA00023163"/>
    </source>
</evidence>
<evidence type="ECO:0000256" key="3">
    <source>
        <dbReference type="SAM" id="MobiDB-lite"/>
    </source>
</evidence>
<accession>A0A9Y2NF10</accession>
<dbReference type="Proteomes" id="UP001239397">
    <property type="component" value="Chromosome"/>
</dbReference>
<dbReference type="InterPro" id="IPR041916">
    <property type="entry name" value="Anti_sigma_zinc_sf"/>
</dbReference>
<evidence type="ECO:0008006" key="7">
    <source>
        <dbReference type="Google" id="ProtNLM"/>
    </source>
</evidence>
<name>A0A9Y2NF10_9PSEU</name>
<feature type="compositionally biased region" description="Low complexity" evidence="3">
    <location>
        <begin position="68"/>
        <end position="99"/>
    </location>
</feature>
<gene>
    <name evidence="5" type="ORF">QRX60_05425</name>
</gene>
<sequence>MRGRHRDAAAYELGVLDDPEEFETHLRDCPRCRDLLTGFHPVSAALGEAARLGYLPGGGSPGGGPPVAGGSADAGSPASGPPAFGGSPAAGDPAPGGSARQRSGVAVPGYPPPSDGAARRRKPCVFTGRRGPAIGMLLLFALGVAVTIGCAARPATARTWFASAASIVSPAQVVAGTGHDLRDLPWSAGFQ</sequence>
<evidence type="ECO:0000313" key="5">
    <source>
        <dbReference type="EMBL" id="WIY03301.1"/>
    </source>
</evidence>
<feature type="compositionally biased region" description="Gly residues" evidence="3">
    <location>
        <begin position="57"/>
        <end position="67"/>
    </location>
</feature>
<keyword evidence="6" id="KW-1185">Reference proteome</keyword>
<proteinExistence type="predicted"/>
<organism evidence="5 6">
    <name type="scientific">Amycolatopsis mongoliensis</name>
    <dbReference type="NCBI Taxonomy" id="715475"/>
    <lineage>
        <taxon>Bacteria</taxon>
        <taxon>Bacillati</taxon>
        <taxon>Actinomycetota</taxon>
        <taxon>Actinomycetes</taxon>
        <taxon>Pseudonocardiales</taxon>
        <taxon>Pseudonocardiaceae</taxon>
        <taxon>Amycolatopsis</taxon>
    </lineage>
</organism>
<feature type="transmembrane region" description="Helical" evidence="4">
    <location>
        <begin position="133"/>
        <end position="152"/>
    </location>
</feature>
<dbReference type="Gene3D" id="1.10.10.1320">
    <property type="entry name" value="Anti-sigma factor, zinc-finger domain"/>
    <property type="match status" value="1"/>
</dbReference>
<evidence type="ECO:0000256" key="4">
    <source>
        <dbReference type="SAM" id="Phobius"/>
    </source>
</evidence>
<keyword evidence="4" id="KW-0812">Transmembrane</keyword>